<evidence type="ECO:0000256" key="4">
    <source>
        <dbReference type="ARBA" id="ARBA00022989"/>
    </source>
</evidence>
<evidence type="ECO:0000256" key="1">
    <source>
        <dbReference type="ARBA" id="ARBA00004651"/>
    </source>
</evidence>
<dbReference type="Pfam" id="PF00060">
    <property type="entry name" value="Lig_chan"/>
    <property type="match status" value="1"/>
</dbReference>
<evidence type="ECO:0000256" key="6">
    <source>
        <dbReference type="ARBA" id="ARBA00023170"/>
    </source>
</evidence>
<dbReference type="Gene3D" id="1.10.287.70">
    <property type="match status" value="1"/>
</dbReference>
<dbReference type="WBParaSite" id="maker-uti_cns_0045362-snap-gene-0.6-mRNA-1">
    <property type="protein sequence ID" value="maker-uti_cns_0045362-snap-gene-0.6-mRNA-1"/>
    <property type="gene ID" value="maker-uti_cns_0045362-snap-gene-0.6"/>
</dbReference>
<keyword evidence="5 10" id="KW-0472">Membrane</keyword>
<keyword evidence="9" id="KW-1015">Disulfide bond</keyword>
<evidence type="ECO:0000256" key="10">
    <source>
        <dbReference type="SAM" id="Phobius"/>
    </source>
</evidence>
<feature type="site" description="Crucial to convey clamshell closure to channel opening" evidence="8">
    <location>
        <position position="59"/>
    </location>
</feature>
<evidence type="ECO:0000256" key="3">
    <source>
        <dbReference type="ARBA" id="ARBA00022692"/>
    </source>
</evidence>
<keyword evidence="12" id="KW-1185">Reference proteome</keyword>
<name>A0A1I8IYQ8_9PLAT</name>
<dbReference type="GO" id="GO:0038023">
    <property type="term" value="F:signaling receptor activity"/>
    <property type="evidence" value="ECO:0007669"/>
    <property type="project" value="InterPro"/>
</dbReference>
<dbReference type="PANTHER" id="PTHR42643">
    <property type="entry name" value="IONOTROPIC RECEPTOR 20A-RELATED"/>
    <property type="match status" value="1"/>
</dbReference>
<dbReference type="GO" id="GO:0005886">
    <property type="term" value="C:plasma membrane"/>
    <property type="evidence" value="ECO:0007669"/>
    <property type="project" value="UniProtKB-SubCell"/>
</dbReference>
<keyword evidence="2" id="KW-1003">Cell membrane</keyword>
<evidence type="ECO:0000313" key="12">
    <source>
        <dbReference type="Proteomes" id="UP000095280"/>
    </source>
</evidence>
<sequence>EYLWSIIGSFMQQGQDFYPFCMSSRTVLAFWWLFTVIIYASYTGDLTAHLTVTVTDYPIKTLQDLVSQTAIKPYVSVGTNLHTLLAQSNSGIYKQMADMMVEIGPYEECPSFPRKADEGCMNDYSFLLAIAMKNCSEYYVADELFNTATLAFMFPEDAYYADSFNFQLQKLHESGQIQRWFEFYWSSDTVCTVGKSAEADAINLEGVGGCFIIALSLFVAGLLILTIELIWTNLAKKQPLDCLIY</sequence>
<evidence type="ECO:0000256" key="8">
    <source>
        <dbReference type="PIRSR" id="PIRSR601508-2"/>
    </source>
</evidence>
<evidence type="ECO:0000256" key="9">
    <source>
        <dbReference type="PIRSR" id="PIRSR601508-3"/>
    </source>
</evidence>
<reference evidence="13" key="1">
    <citation type="submission" date="2016-11" db="UniProtKB">
        <authorList>
            <consortium name="WormBaseParasite"/>
        </authorList>
    </citation>
    <scope>IDENTIFICATION</scope>
</reference>
<feature type="transmembrane region" description="Helical" evidence="10">
    <location>
        <begin position="211"/>
        <end position="231"/>
    </location>
</feature>
<dbReference type="PRINTS" id="PR00177">
    <property type="entry name" value="NMDARECEPTOR"/>
</dbReference>
<keyword evidence="6" id="KW-0675">Receptor</keyword>
<dbReference type="AlphaFoldDB" id="A0A1I8IYQ8"/>
<keyword evidence="4 10" id="KW-1133">Transmembrane helix</keyword>
<dbReference type="GO" id="GO:0015276">
    <property type="term" value="F:ligand-gated monoatomic ion channel activity"/>
    <property type="evidence" value="ECO:0007669"/>
    <property type="project" value="InterPro"/>
</dbReference>
<dbReference type="InterPro" id="IPR052192">
    <property type="entry name" value="Insect_Ionotropic_Sensory_Rcpt"/>
</dbReference>
<evidence type="ECO:0000256" key="7">
    <source>
        <dbReference type="ARBA" id="ARBA00023180"/>
    </source>
</evidence>
<dbReference type="InterPro" id="IPR001508">
    <property type="entry name" value="Iono_Glu_rcpt_met"/>
</dbReference>
<evidence type="ECO:0000313" key="13">
    <source>
        <dbReference type="WBParaSite" id="maker-uti_cns_0045362-snap-gene-0.6-mRNA-1"/>
    </source>
</evidence>
<evidence type="ECO:0000256" key="2">
    <source>
        <dbReference type="ARBA" id="ARBA00022475"/>
    </source>
</evidence>
<keyword evidence="7" id="KW-0325">Glycoprotein</keyword>
<dbReference type="PANTHER" id="PTHR42643:SF24">
    <property type="entry name" value="IONOTROPIC RECEPTOR 60A"/>
    <property type="match status" value="1"/>
</dbReference>
<accession>A0A1I8IYQ8</accession>
<feature type="disulfide bond" evidence="9">
    <location>
        <begin position="135"/>
        <end position="191"/>
    </location>
</feature>
<proteinExistence type="predicted"/>
<organism evidence="12 13">
    <name type="scientific">Macrostomum lignano</name>
    <dbReference type="NCBI Taxonomy" id="282301"/>
    <lineage>
        <taxon>Eukaryota</taxon>
        <taxon>Metazoa</taxon>
        <taxon>Spiralia</taxon>
        <taxon>Lophotrochozoa</taxon>
        <taxon>Platyhelminthes</taxon>
        <taxon>Rhabditophora</taxon>
        <taxon>Macrostomorpha</taxon>
        <taxon>Macrostomida</taxon>
        <taxon>Macrostomidae</taxon>
        <taxon>Macrostomum</taxon>
    </lineage>
</organism>
<feature type="domain" description="Ionotropic glutamate receptor C-terminal" evidence="11">
    <location>
        <begin position="2"/>
        <end position="215"/>
    </location>
</feature>
<comment type="subcellular location">
    <subcellularLocation>
        <location evidence="1">Cell membrane</location>
        <topology evidence="1">Multi-pass membrane protein</topology>
    </subcellularLocation>
</comment>
<evidence type="ECO:0000259" key="11">
    <source>
        <dbReference type="Pfam" id="PF00060"/>
    </source>
</evidence>
<dbReference type="GO" id="GO:0050906">
    <property type="term" value="P:detection of stimulus involved in sensory perception"/>
    <property type="evidence" value="ECO:0007669"/>
    <property type="project" value="UniProtKB-ARBA"/>
</dbReference>
<evidence type="ECO:0000256" key="5">
    <source>
        <dbReference type="ARBA" id="ARBA00023136"/>
    </source>
</evidence>
<protein>
    <submittedName>
        <fullName evidence="13">PBPe domain-containing protein</fullName>
    </submittedName>
</protein>
<dbReference type="InterPro" id="IPR001320">
    <property type="entry name" value="Iontro_rcpt_C"/>
</dbReference>
<dbReference type="Proteomes" id="UP000095280">
    <property type="component" value="Unplaced"/>
</dbReference>
<keyword evidence="3 10" id="KW-0812">Transmembrane</keyword>
<dbReference type="SUPFAM" id="SSF53850">
    <property type="entry name" value="Periplasmic binding protein-like II"/>
    <property type="match status" value="1"/>
</dbReference>
<feature type="site" description="Interaction with the cone snail toxin Con-ikot-ikot" evidence="8">
    <location>
        <position position="170"/>
    </location>
</feature>